<dbReference type="Proteomes" id="UP000011021">
    <property type="component" value="Unassembled WGS sequence"/>
</dbReference>
<dbReference type="PANTHER" id="PTHR33121:SF79">
    <property type="entry name" value="CYCLIC DI-GMP PHOSPHODIESTERASE PDED-RELATED"/>
    <property type="match status" value="1"/>
</dbReference>
<dbReference type="InterPro" id="IPR050706">
    <property type="entry name" value="Cyclic-di-GMP_PDE-like"/>
</dbReference>
<evidence type="ECO:0000313" key="3">
    <source>
        <dbReference type="Proteomes" id="UP000011021"/>
    </source>
</evidence>
<accession>E7S066</accession>
<dbReference type="SMART" id="SM00052">
    <property type="entry name" value="EAL"/>
    <property type="match status" value="1"/>
</dbReference>
<dbReference type="Gene3D" id="3.20.20.450">
    <property type="entry name" value="EAL domain"/>
    <property type="match status" value="1"/>
</dbReference>
<dbReference type="InterPro" id="IPR001633">
    <property type="entry name" value="EAL_dom"/>
</dbReference>
<dbReference type="PANTHER" id="PTHR33121">
    <property type="entry name" value="CYCLIC DI-GMP PHOSPHODIESTERASE PDEF"/>
    <property type="match status" value="1"/>
</dbReference>
<dbReference type="InterPro" id="IPR043128">
    <property type="entry name" value="Rev_trsase/Diguanyl_cyclase"/>
</dbReference>
<protein>
    <submittedName>
        <fullName evidence="2">Cyclic diguanylate phosphodiesterase (EAL) domain protein</fullName>
    </submittedName>
</protein>
<gene>
    <name evidence="2" type="ORF">HMPREF0551_2330</name>
</gene>
<organism evidence="2 3">
    <name type="scientific">Lautropia mirabilis ATCC 51599</name>
    <dbReference type="NCBI Taxonomy" id="887898"/>
    <lineage>
        <taxon>Bacteria</taxon>
        <taxon>Pseudomonadati</taxon>
        <taxon>Pseudomonadota</taxon>
        <taxon>Betaproteobacteria</taxon>
        <taxon>Burkholderiales</taxon>
        <taxon>Burkholderiaceae</taxon>
        <taxon>Lautropia</taxon>
    </lineage>
</organism>
<dbReference type="eggNOG" id="COG5001">
    <property type="taxonomic scope" value="Bacteria"/>
</dbReference>
<dbReference type="Gene3D" id="3.30.70.270">
    <property type="match status" value="1"/>
</dbReference>
<dbReference type="GO" id="GO:0071111">
    <property type="term" value="F:cyclic-guanylate-specific phosphodiesterase activity"/>
    <property type="evidence" value="ECO:0007669"/>
    <property type="project" value="InterPro"/>
</dbReference>
<dbReference type="SUPFAM" id="SSF141868">
    <property type="entry name" value="EAL domain-like"/>
    <property type="match status" value="1"/>
</dbReference>
<sequence>MDDRKNPCESCAVCLPAPTDSNCRIITSMRSRPSMEAPLNQRLTPNELLAHGQQLLSRKAPGQPLLLTIGLNRSDQLQALARDPHANLVLGEIIKRIGKRLRAEDRVATAAFDEIWILIANVPNEAVATTVATAFREALYVPIHIPLQNSQTLTAQLQPIIGGAWSRSSTVSIGGLLQGAWDARQLAAEREERLLVQCIGADDNAARMAEIETALRRHLFSNDLEVHFQPQIDLATNQCHAAEALIRWPRNHPLQVSPAMIASICDDRGMIGQLTQFVINTVLRQQMMWQAQGIDLSIGINLSAKTANDPGFAAQVAQACETWSLSPTRLLFELTEDSIVRNERATIECMHALRNIGCELSIDDFGTGYSSFAYLRQFPVHELKLDRVFIQNLVNDRGDQQIVKALIDLAHAFDLRALAEGVDDPAAVHMLREFGCDRVQGFLYARALPAEELIPWIQRFNQGEAMATMQRDGVSSIDSGMSQTSGAHELVSA</sequence>
<dbReference type="STRING" id="887898.HMPREF0551_2330"/>
<dbReference type="Pfam" id="PF00563">
    <property type="entry name" value="EAL"/>
    <property type="match status" value="1"/>
</dbReference>
<dbReference type="HOGENOM" id="CLU_000445_70_50_4"/>
<keyword evidence="3" id="KW-1185">Reference proteome</keyword>
<dbReference type="EMBL" id="AEQP01000022">
    <property type="protein sequence ID" value="EFV94215.1"/>
    <property type="molecule type" value="Genomic_DNA"/>
</dbReference>
<reference evidence="2 3" key="1">
    <citation type="submission" date="2010-12" db="EMBL/GenBank/DDBJ databases">
        <authorList>
            <person name="Muzny D."/>
            <person name="Qin X."/>
            <person name="Deng J."/>
            <person name="Jiang H."/>
            <person name="Liu Y."/>
            <person name="Qu J."/>
            <person name="Song X.-Z."/>
            <person name="Zhang L."/>
            <person name="Thornton R."/>
            <person name="Coyle M."/>
            <person name="Francisco L."/>
            <person name="Jackson L."/>
            <person name="Javaid M."/>
            <person name="Korchina V."/>
            <person name="Kovar C."/>
            <person name="Mata R."/>
            <person name="Mathew T."/>
            <person name="Ngo R."/>
            <person name="Nguyen L."/>
            <person name="Nguyen N."/>
            <person name="Okwuonu G."/>
            <person name="Ongeri F."/>
            <person name="Pham C."/>
            <person name="Simmons D."/>
            <person name="Wilczek-Boney K."/>
            <person name="Hale W."/>
            <person name="Jakkamsetti A."/>
            <person name="Pham P."/>
            <person name="Ruth R."/>
            <person name="San Lucas F."/>
            <person name="Warren J."/>
            <person name="Zhang J."/>
            <person name="Zhao Z."/>
            <person name="Zhou C."/>
            <person name="Zhu D."/>
            <person name="Lee S."/>
            <person name="Bess C."/>
            <person name="Blankenburg K."/>
            <person name="Forbes L."/>
            <person name="Fu Q."/>
            <person name="Gubbala S."/>
            <person name="Hirani K."/>
            <person name="Jayaseelan J.C."/>
            <person name="Lara F."/>
            <person name="Munidasa M."/>
            <person name="Palculict T."/>
            <person name="Patil S."/>
            <person name="Pu L.-L."/>
            <person name="Saada N."/>
            <person name="Tang L."/>
            <person name="Weissenberger G."/>
            <person name="Zhu Y."/>
            <person name="Hemphill L."/>
            <person name="Shang Y."/>
            <person name="Youmans B."/>
            <person name="Ayvaz T."/>
            <person name="Ross M."/>
            <person name="Santibanez J."/>
            <person name="Aqrawi P."/>
            <person name="Gross S."/>
            <person name="Joshi V."/>
            <person name="Fowler G."/>
            <person name="Nazareth L."/>
            <person name="Reid J."/>
            <person name="Worley K."/>
            <person name="Petrosino J."/>
            <person name="Highlander S."/>
            <person name="Gibbs R."/>
        </authorList>
    </citation>
    <scope>NUCLEOTIDE SEQUENCE [LARGE SCALE GENOMIC DNA]</scope>
    <source>
        <strain evidence="2 3">ATCC 51599</strain>
    </source>
</reference>
<dbReference type="AlphaFoldDB" id="E7S066"/>
<comment type="caution">
    <text evidence="2">The sequence shown here is derived from an EMBL/GenBank/DDBJ whole genome shotgun (WGS) entry which is preliminary data.</text>
</comment>
<name>E7S066_9BURK</name>
<evidence type="ECO:0000259" key="1">
    <source>
        <dbReference type="PROSITE" id="PS50883"/>
    </source>
</evidence>
<feature type="domain" description="EAL" evidence="1">
    <location>
        <begin position="208"/>
        <end position="461"/>
    </location>
</feature>
<dbReference type="PROSITE" id="PS50883">
    <property type="entry name" value="EAL"/>
    <property type="match status" value="1"/>
</dbReference>
<evidence type="ECO:0000313" key="2">
    <source>
        <dbReference type="EMBL" id="EFV94215.1"/>
    </source>
</evidence>
<proteinExistence type="predicted"/>
<dbReference type="InterPro" id="IPR035919">
    <property type="entry name" value="EAL_sf"/>
</dbReference>
<dbReference type="CDD" id="cd01948">
    <property type="entry name" value="EAL"/>
    <property type="match status" value="1"/>
</dbReference>